<reference evidence="1 2" key="1">
    <citation type="submission" date="2016-10" db="EMBL/GenBank/DDBJ databases">
        <authorList>
            <person name="de Groot N.N."/>
        </authorList>
    </citation>
    <scope>NUCLEOTIDE SEQUENCE [LARGE SCALE GENOMIC DNA]</scope>
    <source>
        <strain evidence="1 2">CGMCC 1.5337</strain>
    </source>
</reference>
<gene>
    <name evidence="1" type="ORF">SAMN04487945_2845</name>
</gene>
<accession>A0A1I0QQC4</accession>
<dbReference type="AlphaFoldDB" id="A0A1I0QQC4"/>
<dbReference type="STRING" id="355548.SAMN04487945_2845"/>
<dbReference type="RefSeq" id="WP_089670123.1">
    <property type="nucleotide sequence ID" value="NZ_FOJA01000001.1"/>
</dbReference>
<sequence>MPNYRLFRLPLDPARVDAVRDHFDALDEQRETFEAGLELENMNAEAAWLDDDAPALYYLHEEGDDYPADIELDDVEDPAIIELSESHHGLFAEVAAEDHDHPEDLEELEALFAASVRD</sequence>
<name>A0A1I0QQC4_9EURY</name>
<proteinExistence type="predicted"/>
<dbReference type="Proteomes" id="UP000198518">
    <property type="component" value="Unassembled WGS sequence"/>
</dbReference>
<protein>
    <submittedName>
        <fullName evidence="1">Uncharacterized protein</fullName>
    </submittedName>
</protein>
<evidence type="ECO:0000313" key="2">
    <source>
        <dbReference type="Proteomes" id="UP000198518"/>
    </source>
</evidence>
<dbReference type="EMBL" id="FOJA01000001">
    <property type="protein sequence ID" value="SEW29631.1"/>
    <property type="molecule type" value="Genomic_DNA"/>
</dbReference>
<keyword evidence="2" id="KW-1185">Reference proteome</keyword>
<evidence type="ECO:0000313" key="1">
    <source>
        <dbReference type="EMBL" id="SEW29631.1"/>
    </source>
</evidence>
<dbReference type="OrthoDB" id="197321at2157"/>
<organism evidence="1 2">
    <name type="scientific">Halobacterium jilantaiense</name>
    <dbReference type="NCBI Taxonomy" id="355548"/>
    <lineage>
        <taxon>Archaea</taxon>
        <taxon>Methanobacteriati</taxon>
        <taxon>Methanobacteriota</taxon>
        <taxon>Stenosarchaea group</taxon>
        <taxon>Halobacteria</taxon>
        <taxon>Halobacteriales</taxon>
        <taxon>Halobacteriaceae</taxon>
        <taxon>Halobacterium</taxon>
    </lineage>
</organism>